<gene>
    <name evidence="8 10" type="primary">coaE</name>
    <name evidence="10" type="ORF">AAME72_17880</name>
</gene>
<dbReference type="Pfam" id="PF01121">
    <property type="entry name" value="CoaE"/>
    <property type="match status" value="1"/>
</dbReference>
<dbReference type="GO" id="GO:0015937">
    <property type="term" value="P:coenzyme A biosynthetic process"/>
    <property type="evidence" value="ECO:0007669"/>
    <property type="project" value="UniProtKB-UniRule"/>
</dbReference>
<evidence type="ECO:0000256" key="4">
    <source>
        <dbReference type="ARBA" id="ARBA00022741"/>
    </source>
</evidence>
<dbReference type="GO" id="GO:0005737">
    <property type="term" value="C:cytoplasm"/>
    <property type="evidence" value="ECO:0007669"/>
    <property type="project" value="UniProtKB-SubCell"/>
</dbReference>
<keyword evidence="7 8" id="KW-0173">Coenzyme A biosynthesis</keyword>
<dbReference type="RefSeq" id="WP_348787879.1">
    <property type="nucleotide sequence ID" value="NZ_CP157390.1"/>
</dbReference>
<dbReference type="PANTHER" id="PTHR10695:SF46">
    <property type="entry name" value="BIFUNCTIONAL COENZYME A SYNTHASE-RELATED"/>
    <property type="match status" value="1"/>
</dbReference>
<protein>
    <recommendedName>
        <fullName evidence="8 9">Dephospho-CoA kinase</fullName>
        <ecNumber evidence="8 9">2.7.1.24</ecNumber>
    </recommendedName>
    <alternativeName>
        <fullName evidence="8">Dephosphocoenzyme A kinase</fullName>
    </alternativeName>
</protein>
<dbReference type="SUPFAM" id="SSF52540">
    <property type="entry name" value="P-loop containing nucleoside triphosphate hydrolases"/>
    <property type="match status" value="1"/>
</dbReference>
<evidence type="ECO:0000256" key="5">
    <source>
        <dbReference type="ARBA" id="ARBA00022777"/>
    </source>
</evidence>
<keyword evidence="5 8" id="KW-0418">Kinase</keyword>
<dbReference type="EC" id="2.7.1.24" evidence="8 9"/>
<dbReference type="InterPro" id="IPR001977">
    <property type="entry name" value="Depp_CoAkinase"/>
</dbReference>
<comment type="function">
    <text evidence="8">Catalyzes the phosphorylation of the 3'-hydroxyl group of dephosphocoenzyme A to form coenzyme A.</text>
</comment>
<evidence type="ECO:0000256" key="2">
    <source>
        <dbReference type="ARBA" id="ARBA00022490"/>
    </source>
</evidence>
<comment type="subcellular location">
    <subcellularLocation>
        <location evidence="8">Cytoplasm</location>
    </subcellularLocation>
</comment>
<evidence type="ECO:0000256" key="8">
    <source>
        <dbReference type="HAMAP-Rule" id="MF_00376"/>
    </source>
</evidence>
<evidence type="ECO:0000256" key="6">
    <source>
        <dbReference type="ARBA" id="ARBA00022840"/>
    </source>
</evidence>
<dbReference type="PROSITE" id="PS51219">
    <property type="entry name" value="DPCK"/>
    <property type="match status" value="1"/>
</dbReference>
<keyword evidence="4 8" id="KW-0547">Nucleotide-binding</keyword>
<comment type="catalytic activity">
    <reaction evidence="8">
        <text>3'-dephospho-CoA + ATP = ADP + CoA + H(+)</text>
        <dbReference type="Rhea" id="RHEA:18245"/>
        <dbReference type="ChEBI" id="CHEBI:15378"/>
        <dbReference type="ChEBI" id="CHEBI:30616"/>
        <dbReference type="ChEBI" id="CHEBI:57287"/>
        <dbReference type="ChEBI" id="CHEBI:57328"/>
        <dbReference type="ChEBI" id="CHEBI:456216"/>
        <dbReference type="EC" id="2.7.1.24"/>
    </reaction>
</comment>
<dbReference type="InterPro" id="IPR027417">
    <property type="entry name" value="P-loop_NTPase"/>
</dbReference>
<accession>A0AAU7G9M2</accession>
<dbReference type="NCBIfam" id="NF002879">
    <property type="entry name" value="PRK03333.1"/>
    <property type="match status" value="1"/>
</dbReference>
<dbReference type="AlphaFoldDB" id="A0AAU7G9M2"/>
<comment type="similarity">
    <text evidence="1 8">Belongs to the CoaE family.</text>
</comment>
<evidence type="ECO:0000256" key="1">
    <source>
        <dbReference type="ARBA" id="ARBA00009018"/>
    </source>
</evidence>
<comment type="pathway">
    <text evidence="8">Cofactor biosynthesis; coenzyme A biosynthesis; CoA from (R)-pantothenate: step 5/5.</text>
</comment>
<name>A0AAU7G9M2_9MICO</name>
<dbReference type="NCBIfam" id="TIGR00152">
    <property type="entry name" value="dephospho-CoA kinase"/>
    <property type="match status" value="1"/>
</dbReference>
<keyword evidence="2 8" id="KW-0963">Cytoplasm</keyword>
<feature type="binding site" evidence="8">
    <location>
        <begin position="11"/>
        <end position="16"/>
    </location>
    <ligand>
        <name>ATP</name>
        <dbReference type="ChEBI" id="CHEBI:30616"/>
    </ligand>
</feature>
<proteinExistence type="inferred from homology"/>
<dbReference type="PANTHER" id="PTHR10695">
    <property type="entry name" value="DEPHOSPHO-COA KINASE-RELATED"/>
    <property type="match status" value="1"/>
</dbReference>
<dbReference type="FunFam" id="3.40.50.300:FF:000991">
    <property type="entry name" value="Dephospho-CoA kinase"/>
    <property type="match status" value="1"/>
</dbReference>
<dbReference type="HAMAP" id="MF_00376">
    <property type="entry name" value="Dephospho_CoA_kinase"/>
    <property type="match status" value="1"/>
</dbReference>
<evidence type="ECO:0000313" key="10">
    <source>
        <dbReference type="EMBL" id="XBM47917.1"/>
    </source>
</evidence>
<dbReference type="GO" id="GO:0005524">
    <property type="term" value="F:ATP binding"/>
    <property type="evidence" value="ECO:0007669"/>
    <property type="project" value="UniProtKB-UniRule"/>
</dbReference>
<evidence type="ECO:0000256" key="9">
    <source>
        <dbReference type="NCBIfam" id="TIGR00152"/>
    </source>
</evidence>
<evidence type="ECO:0000256" key="7">
    <source>
        <dbReference type="ARBA" id="ARBA00022993"/>
    </source>
</evidence>
<keyword evidence="3 8" id="KW-0808">Transferase</keyword>
<dbReference type="EMBL" id="CP157390">
    <property type="protein sequence ID" value="XBM47917.1"/>
    <property type="molecule type" value="Genomic_DNA"/>
</dbReference>
<organism evidence="10">
    <name type="scientific">Leifsonia sp. NPDC080035</name>
    <dbReference type="NCBI Taxonomy" id="3143936"/>
    <lineage>
        <taxon>Bacteria</taxon>
        <taxon>Bacillati</taxon>
        <taxon>Actinomycetota</taxon>
        <taxon>Actinomycetes</taxon>
        <taxon>Micrococcales</taxon>
        <taxon>Microbacteriaceae</taxon>
        <taxon>Leifsonia</taxon>
    </lineage>
</organism>
<dbReference type="GO" id="GO:0004140">
    <property type="term" value="F:dephospho-CoA kinase activity"/>
    <property type="evidence" value="ECO:0007669"/>
    <property type="project" value="UniProtKB-UniRule"/>
</dbReference>
<dbReference type="CDD" id="cd02022">
    <property type="entry name" value="DPCK"/>
    <property type="match status" value="1"/>
</dbReference>
<dbReference type="Gene3D" id="3.40.50.300">
    <property type="entry name" value="P-loop containing nucleotide triphosphate hydrolases"/>
    <property type="match status" value="1"/>
</dbReference>
<sequence length="200" mass="21074">MQLIGLTGGIASGKSTIASRLASHGAVVVDADRIAREVVEPGTPALAEIARAFGDGVIAADGTLDRPALGAIVFGDAEKLRVLNGITHPAVLRESTARFRAAADADSEAIVVYDVPLLVESANEYPFDLVVVAHADAATRVARLVELRGMDEAEAERRILSQASDDERLAVADVVIDTDGSLEHTLQQVDALWDRLRASA</sequence>
<reference evidence="10" key="1">
    <citation type="submission" date="2024-05" db="EMBL/GenBank/DDBJ databases">
        <title>The Natural Products Discovery Center: Release of the First 8490 Sequenced Strains for Exploring Actinobacteria Biosynthetic Diversity.</title>
        <authorList>
            <person name="Kalkreuter E."/>
            <person name="Kautsar S.A."/>
            <person name="Yang D."/>
            <person name="Bader C.D."/>
            <person name="Teijaro C.N."/>
            <person name="Fluegel L."/>
            <person name="Davis C.M."/>
            <person name="Simpson J.R."/>
            <person name="Lauterbach L."/>
            <person name="Steele A.D."/>
            <person name="Gui C."/>
            <person name="Meng S."/>
            <person name="Li G."/>
            <person name="Viehrig K."/>
            <person name="Ye F."/>
            <person name="Su P."/>
            <person name="Kiefer A.F."/>
            <person name="Nichols A."/>
            <person name="Cepeda A.J."/>
            <person name="Yan W."/>
            <person name="Fan B."/>
            <person name="Jiang Y."/>
            <person name="Adhikari A."/>
            <person name="Zheng C.-J."/>
            <person name="Schuster L."/>
            <person name="Cowan T.M."/>
            <person name="Smanski M.J."/>
            <person name="Chevrette M.G."/>
            <person name="de Carvalho L.P.S."/>
            <person name="Shen B."/>
        </authorList>
    </citation>
    <scope>NUCLEOTIDE SEQUENCE</scope>
    <source>
        <strain evidence="10">NPDC080035</strain>
    </source>
</reference>
<evidence type="ECO:0000256" key="3">
    <source>
        <dbReference type="ARBA" id="ARBA00022679"/>
    </source>
</evidence>
<keyword evidence="6 8" id="KW-0067">ATP-binding</keyword>